<dbReference type="GO" id="GO:0016987">
    <property type="term" value="F:sigma factor activity"/>
    <property type="evidence" value="ECO:0007669"/>
    <property type="project" value="UniProtKB-KW"/>
</dbReference>
<reference evidence="8 9" key="1">
    <citation type="submission" date="2019-03" db="EMBL/GenBank/DDBJ databases">
        <title>Sequencing the genomes of 1000 actinobacteria strains.</title>
        <authorList>
            <person name="Klenk H.-P."/>
        </authorList>
    </citation>
    <scope>NUCLEOTIDE SEQUENCE [LARGE SCALE GENOMIC DNA]</scope>
    <source>
        <strain evidence="8 9">DSM 18936</strain>
    </source>
</reference>
<evidence type="ECO:0000256" key="1">
    <source>
        <dbReference type="ARBA" id="ARBA00010641"/>
    </source>
</evidence>
<dbReference type="PANTHER" id="PTHR43133:SF66">
    <property type="entry name" value="ECF RNA POLYMERASE SIGMA FACTOR SIGK"/>
    <property type="match status" value="1"/>
</dbReference>
<feature type="region of interest" description="Disordered" evidence="5">
    <location>
        <begin position="177"/>
        <end position="209"/>
    </location>
</feature>
<dbReference type="InterPro" id="IPR013325">
    <property type="entry name" value="RNA_pol_sigma_r2"/>
</dbReference>
<feature type="domain" description="RNA polymerase sigma factor 70 region 4 type 2" evidence="7">
    <location>
        <begin position="123"/>
        <end position="174"/>
    </location>
</feature>
<dbReference type="Gene3D" id="1.10.1740.10">
    <property type="match status" value="1"/>
</dbReference>
<dbReference type="InterPro" id="IPR039425">
    <property type="entry name" value="RNA_pol_sigma-70-like"/>
</dbReference>
<protein>
    <submittedName>
        <fullName evidence="8">RNA polymerase sigma-70 factor (ECF subfamily)</fullName>
    </submittedName>
</protein>
<keyword evidence="4" id="KW-0804">Transcription</keyword>
<dbReference type="PANTHER" id="PTHR43133">
    <property type="entry name" value="RNA POLYMERASE ECF-TYPE SIGMA FACTO"/>
    <property type="match status" value="1"/>
</dbReference>
<dbReference type="InterPro" id="IPR036388">
    <property type="entry name" value="WH-like_DNA-bd_sf"/>
</dbReference>
<sequence>MTDTRTVKDVIVRAAAGDPDALGELWRGHQHLLLRYFRGKGMNEPEDLASTVWVEVARGLSTFDGDANEFRRWLFTIAARRRIDEIRRDRRRRNRDEILQSERQPGPAAGADVVAERAASLDRAIELVQGLPPDQAEAVLLRVVADLTVADVALIMNRSEGSVRVLTHRGLKRLAERADSGGHGPANDDSDINSVIPVTDTDPKAMYAS</sequence>
<feature type="domain" description="RNA polymerase sigma-70 region 2" evidence="6">
    <location>
        <begin position="33"/>
        <end position="92"/>
    </location>
</feature>
<keyword evidence="9" id="KW-1185">Reference proteome</keyword>
<comment type="caution">
    <text evidence="8">The sequence shown here is derived from an EMBL/GenBank/DDBJ whole genome shotgun (WGS) entry which is preliminary data.</text>
</comment>
<evidence type="ECO:0000256" key="5">
    <source>
        <dbReference type="SAM" id="MobiDB-lite"/>
    </source>
</evidence>
<evidence type="ECO:0000259" key="7">
    <source>
        <dbReference type="Pfam" id="PF08281"/>
    </source>
</evidence>
<dbReference type="SUPFAM" id="SSF88659">
    <property type="entry name" value="Sigma3 and sigma4 domains of RNA polymerase sigma factors"/>
    <property type="match status" value="1"/>
</dbReference>
<dbReference type="CDD" id="cd06171">
    <property type="entry name" value="Sigma70_r4"/>
    <property type="match status" value="1"/>
</dbReference>
<dbReference type="Proteomes" id="UP000294558">
    <property type="component" value="Unassembled WGS sequence"/>
</dbReference>
<dbReference type="InterPro" id="IPR013249">
    <property type="entry name" value="RNA_pol_sigma70_r4_t2"/>
</dbReference>
<evidence type="ECO:0000313" key="9">
    <source>
        <dbReference type="Proteomes" id="UP000294558"/>
    </source>
</evidence>
<dbReference type="Pfam" id="PF08281">
    <property type="entry name" value="Sigma70_r4_2"/>
    <property type="match status" value="1"/>
</dbReference>
<evidence type="ECO:0000256" key="3">
    <source>
        <dbReference type="ARBA" id="ARBA00023082"/>
    </source>
</evidence>
<evidence type="ECO:0000259" key="6">
    <source>
        <dbReference type="Pfam" id="PF04542"/>
    </source>
</evidence>
<accession>A0A4R7I0C6</accession>
<evidence type="ECO:0000256" key="2">
    <source>
        <dbReference type="ARBA" id="ARBA00023015"/>
    </source>
</evidence>
<evidence type="ECO:0000313" key="8">
    <source>
        <dbReference type="EMBL" id="TDT16871.1"/>
    </source>
</evidence>
<dbReference type="InterPro" id="IPR007627">
    <property type="entry name" value="RNA_pol_sigma70_r2"/>
</dbReference>
<dbReference type="OrthoDB" id="5501064at2"/>
<dbReference type="InterPro" id="IPR013324">
    <property type="entry name" value="RNA_pol_sigma_r3/r4-like"/>
</dbReference>
<keyword evidence="2" id="KW-0805">Transcription regulation</keyword>
<dbReference type="Pfam" id="PF04542">
    <property type="entry name" value="Sigma70_r2"/>
    <property type="match status" value="1"/>
</dbReference>
<dbReference type="GO" id="GO:0003677">
    <property type="term" value="F:DNA binding"/>
    <property type="evidence" value="ECO:0007669"/>
    <property type="project" value="InterPro"/>
</dbReference>
<name>A0A4R7I0C6_9ACTN</name>
<comment type="similarity">
    <text evidence="1">Belongs to the sigma-70 factor family. ECF subfamily.</text>
</comment>
<gene>
    <name evidence="8" type="ORF">BDK89_2472</name>
</gene>
<evidence type="ECO:0000256" key="4">
    <source>
        <dbReference type="ARBA" id="ARBA00023163"/>
    </source>
</evidence>
<dbReference type="Gene3D" id="1.10.10.10">
    <property type="entry name" value="Winged helix-like DNA-binding domain superfamily/Winged helix DNA-binding domain"/>
    <property type="match status" value="1"/>
</dbReference>
<dbReference type="InterPro" id="IPR014284">
    <property type="entry name" value="RNA_pol_sigma-70_dom"/>
</dbReference>
<keyword evidence="3" id="KW-0731">Sigma factor</keyword>
<proteinExistence type="inferred from homology"/>
<dbReference type="SUPFAM" id="SSF88946">
    <property type="entry name" value="Sigma2 domain of RNA polymerase sigma factors"/>
    <property type="match status" value="1"/>
</dbReference>
<organism evidence="8 9">
    <name type="scientific">Ilumatobacter fluminis</name>
    <dbReference type="NCBI Taxonomy" id="467091"/>
    <lineage>
        <taxon>Bacteria</taxon>
        <taxon>Bacillati</taxon>
        <taxon>Actinomycetota</taxon>
        <taxon>Acidimicrobiia</taxon>
        <taxon>Acidimicrobiales</taxon>
        <taxon>Ilumatobacteraceae</taxon>
        <taxon>Ilumatobacter</taxon>
    </lineage>
</organism>
<dbReference type="EMBL" id="SOAU01000001">
    <property type="protein sequence ID" value="TDT16871.1"/>
    <property type="molecule type" value="Genomic_DNA"/>
</dbReference>
<dbReference type="GO" id="GO:0006352">
    <property type="term" value="P:DNA-templated transcription initiation"/>
    <property type="evidence" value="ECO:0007669"/>
    <property type="project" value="InterPro"/>
</dbReference>
<dbReference type="AlphaFoldDB" id="A0A4R7I0C6"/>
<dbReference type="NCBIfam" id="TIGR02937">
    <property type="entry name" value="sigma70-ECF"/>
    <property type="match status" value="1"/>
</dbReference>